<dbReference type="EMBL" id="QWVT01000013">
    <property type="protein sequence ID" value="RID86326.1"/>
    <property type="molecule type" value="Genomic_DNA"/>
</dbReference>
<name>A0A398BFF9_9BACI</name>
<proteinExistence type="predicted"/>
<keyword evidence="1" id="KW-0479">Metal-binding</keyword>
<dbReference type="OrthoDB" id="9797895at2"/>
<dbReference type="PANTHER" id="PTHR33542">
    <property type="entry name" value="SIROHYDROCHLORIN FERROCHELATASE, CHLOROPLASTIC"/>
    <property type="match status" value="1"/>
</dbReference>
<evidence type="ECO:0000256" key="2">
    <source>
        <dbReference type="ARBA" id="ARBA00023239"/>
    </source>
</evidence>
<gene>
    <name evidence="4" type="ORF">D1970_07310</name>
</gene>
<dbReference type="RefSeq" id="WP_119112232.1">
    <property type="nucleotide sequence ID" value="NZ_CBCSEO010000004.1"/>
</dbReference>
<dbReference type="Gene3D" id="3.40.50.1400">
    <property type="match status" value="2"/>
</dbReference>
<accession>A0A398BFF9</accession>
<sequence>MKAVLLVGHGSRDPEGNSQVREFIEELKPRLDPELLVETCFLEFEAPTIGQGIDACAQKGASKIVVIPIMLLPAGHSKIHIPAAIDEGKEKYPKIGFTYGRPIGIHEETIEICLSRLREIGEDPDEAEKDTAIIFLGRGGSDPDANSELYKIARLFWEKTKYKLVEPAFMGVTGPLVKEGIERCIRLGAQKIIILPYFLFTGILIKRLEKLVCDFQSEYQQQEIKLAGYFGFHPRLQNIIEDRIEEALQGEVKMNCDTCQYRIMAMEHVEHHHHHDHDHDHGHHHEHDHNHHLEHVEHHHPKDDHEDNRVPEEVAKV</sequence>
<dbReference type="Proteomes" id="UP000265816">
    <property type="component" value="Unassembled WGS sequence"/>
</dbReference>
<evidence type="ECO:0000256" key="3">
    <source>
        <dbReference type="SAM" id="MobiDB-lite"/>
    </source>
</evidence>
<feature type="region of interest" description="Disordered" evidence="3">
    <location>
        <begin position="271"/>
        <end position="317"/>
    </location>
</feature>
<dbReference type="AlphaFoldDB" id="A0A398BFF9"/>
<organism evidence="4 5">
    <name type="scientific">Mesobacillus zeae</name>
    <dbReference type="NCBI Taxonomy" id="1917180"/>
    <lineage>
        <taxon>Bacteria</taxon>
        <taxon>Bacillati</taxon>
        <taxon>Bacillota</taxon>
        <taxon>Bacilli</taxon>
        <taxon>Bacillales</taxon>
        <taxon>Bacillaceae</taxon>
        <taxon>Mesobacillus</taxon>
    </lineage>
</organism>
<dbReference type="SUPFAM" id="SSF53800">
    <property type="entry name" value="Chelatase"/>
    <property type="match status" value="1"/>
</dbReference>
<evidence type="ECO:0000313" key="5">
    <source>
        <dbReference type="Proteomes" id="UP000265816"/>
    </source>
</evidence>
<keyword evidence="2" id="KW-0456">Lyase</keyword>
<feature type="compositionally biased region" description="Basic and acidic residues" evidence="3">
    <location>
        <begin position="277"/>
        <end position="317"/>
    </location>
</feature>
<dbReference type="InterPro" id="IPR050963">
    <property type="entry name" value="Sirohydro_Cobaltochel/CbiX"/>
</dbReference>
<evidence type="ECO:0000313" key="4">
    <source>
        <dbReference type="EMBL" id="RID86326.1"/>
    </source>
</evidence>
<keyword evidence="5" id="KW-1185">Reference proteome</keyword>
<dbReference type="GO" id="GO:0016829">
    <property type="term" value="F:lyase activity"/>
    <property type="evidence" value="ECO:0007669"/>
    <property type="project" value="UniProtKB-KW"/>
</dbReference>
<dbReference type="CDD" id="cd03414">
    <property type="entry name" value="CbiX_SirB_C"/>
    <property type="match status" value="1"/>
</dbReference>
<evidence type="ECO:0000256" key="1">
    <source>
        <dbReference type="ARBA" id="ARBA00022723"/>
    </source>
</evidence>
<dbReference type="GO" id="GO:0046872">
    <property type="term" value="F:metal ion binding"/>
    <property type="evidence" value="ECO:0007669"/>
    <property type="project" value="UniProtKB-KW"/>
</dbReference>
<dbReference type="InterPro" id="IPR002762">
    <property type="entry name" value="CbiX-like"/>
</dbReference>
<dbReference type="CDD" id="cd03416">
    <property type="entry name" value="CbiX_SirB_N"/>
    <property type="match status" value="1"/>
</dbReference>
<dbReference type="PANTHER" id="PTHR33542:SF3">
    <property type="entry name" value="SIROHYDROCHLORIN FERROCHELATASE, CHLOROPLASTIC"/>
    <property type="match status" value="1"/>
</dbReference>
<dbReference type="Pfam" id="PF01903">
    <property type="entry name" value="CbiX"/>
    <property type="match status" value="2"/>
</dbReference>
<reference evidence="4 5" key="1">
    <citation type="submission" date="2018-08" db="EMBL/GenBank/DDBJ databases">
        <title>Bacillus jemisoniae sp. nov., Bacillus chryseoplanitiae sp. nov., Bacillus resnikiae sp. nov., and Bacillus frankliniae sp. nov., isolated from Viking spacecraft and associated surfaces.</title>
        <authorList>
            <person name="Seuylemezian A."/>
            <person name="Vaishampayan P."/>
        </authorList>
    </citation>
    <scope>NUCLEOTIDE SEQUENCE [LARGE SCALE GENOMIC DNA]</scope>
    <source>
        <strain evidence="4 5">JJ-247</strain>
    </source>
</reference>
<comment type="caution">
    <text evidence="4">The sequence shown here is derived from an EMBL/GenBank/DDBJ whole genome shotgun (WGS) entry which is preliminary data.</text>
</comment>
<protein>
    <submittedName>
        <fullName evidence="4">Sirohydrochlorin chelatase</fullName>
    </submittedName>
</protein>